<protein>
    <submittedName>
        <fullName evidence="3">Uncharacterized protein</fullName>
    </submittedName>
</protein>
<keyword evidence="4" id="KW-1185">Reference proteome</keyword>
<name>A0ABQ5HVM8_9ASTR</name>
<evidence type="ECO:0000256" key="1">
    <source>
        <dbReference type="SAM" id="MobiDB-lite"/>
    </source>
</evidence>
<reference evidence="3" key="1">
    <citation type="journal article" date="2022" name="Int. J. Mol. Sci.">
        <title>Draft Genome of Tanacetum Coccineum: Genomic Comparison of Closely Related Tanacetum-Family Plants.</title>
        <authorList>
            <person name="Yamashiro T."/>
            <person name="Shiraishi A."/>
            <person name="Nakayama K."/>
            <person name="Satake H."/>
        </authorList>
    </citation>
    <scope>NUCLEOTIDE SEQUENCE</scope>
</reference>
<evidence type="ECO:0000313" key="4">
    <source>
        <dbReference type="Proteomes" id="UP001151760"/>
    </source>
</evidence>
<comment type="caution">
    <text evidence="3">The sequence shown here is derived from an EMBL/GenBank/DDBJ whole genome shotgun (WGS) entry which is preliminary data.</text>
</comment>
<evidence type="ECO:0000313" key="3">
    <source>
        <dbReference type="EMBL" id="GJT91609.1"/>
    </source>
</evidence>
<proteinExistence type="predicted"/>
<feature type="signal peptide" evidence="2">
    <location>
        <begin position="1"/>
        <end position="16"/>
    </location>
</feature>
<evidence type="ECO:0000256" key="2">
    <source>
        <dbReference type="SAM" id="SignalP"/>
    </source>
</evidence>
<dbReference type="Proteomes" id="UP001151760">
    <property type="component" value="Unassembled WGS sequence"/>
</dbReference>
<sequence>MSFSYLVLLIYDVTLSDPYSAATLFGGVTDWYQSQVIENQWVFEDELEAPDVVPQSPRQAPPSPDYVPSPKEPEHAPISPDYVPELEYPEYLVPYDAEAHIEDQPLPDDASPVALSPGYVVDSDPKEDPEEDPEEDPADYPADGRDDDDESSDNDDDDDDDEEEQEDSEDDDKEEEEHPALADSSAVPVTLFP</sequence>
<feature type="compositionally biased region" description="Acidic residues" evidence="1">
    <location>
        <begin position="125"/>
        <end position="138"/>
    </location>
</feature>
<feature type="region of interest" description="Disordered" evidence="1">
    <location>
        <begin position="48"/>
        <end position="193"/>
    </location>
</feature>
<feature type="chain" id="PRO_5047164989" evidence="2">
    <location>
        <begin position="17"/>
        <end position="193"/>
    </location>
</feature>
<gene>
    <name evidence="3" type="ORF">Tco_1080454</name>
</gene>
<accession>A0ABQ5HVM8</accession>
<reference evidence="3" key="2">
    <citation type="submission" date="2022-01" db="EMBL/GenBank/DDBJ databases">
        <authorList>
            <person name="Yamashiro T."/>
            <person name="Shiraishi A."/>
            <person name="Satake H."/>
            <person name="Nakayama K."/>
        </authorList>
    </citation>
    <scope>NUCLEOTIDE SEQUENCE</scope>
</reference>
<keyword evidence="2" id="KW-0732">Signal</keyword>
<feature type="compositionally biased region" description="Acidic residues" evidence="1">
    <location>
        <begin position="145"/>
        <end position="177"/>
    </location>
</feature>
<organism evidence="3 4">
    <name type="scientific">Tanacetum coccineum</name>
    <dbReference type="NCBI Taxonomy" id="301880"/>
    <lineage>
        <taxon>Eukaryota</taxon>
        <taxon>Viridiplantae</taxon>
        <taxon>Streptophyta</taxon>
        <taxon>Embryophyta</taxon>
        <taxon>Tracheophyta</taxon>
        <taxon>Spermatophyta</taxon>
        <taxon>Magnoliopsida</taxon>
        <taxon>eudicotyledons</taxon>
        <taxon>Gunneridae</taxon>
        <taxon>Pentapetalae</taxon>
        <taxon>asterids</taxon>
        <taxon>campanulids</taxon>
        <taxon>Asterales</taxon>
        <taxon>Asteraceae</taxon>
        <taxon>Asteroideae</taxon>
        <taxon>Anthemideae</taxon>
        <taxon>Anthemidinae</taxon>
        <taxon>Tanacetum</taxon>
    </lineage>
</organism>
<dbReference type="EMBL" id="BQNB010020034">
    <property type="protein sequence ID" value="GJT91609.1"/>
    <property type="molecule type" value="Genomic_DNA"/>
</dbReference>